<keyword evidence="5" id="KW-0472">Membrane</keyword>
<feature type="domain" description="DUF2179" evidence="6">
    <location>
        <begin position="68"/>
        <end position="108"/>
    </location>
</feature>
<name>A0A9D2GQE5_9BACT</name>
<sequence length="114" mass="12586">DKTLADVVYGFVEIIAFSYAVDMFLTGSQQSVQTLIMSEHNDEIAGKLQSLSIEGNRPVKSVQWSTEGDKKMLMVVSRKSYSNDIVKTAKQIDPNVILMTVPVTAVYGIEGKNQ</sequence>
<evidence type="ECO:0000313" key="7">
    <source>
        <dbReference type="EMBL" id="HIZ86291.1"/>
    </source>
</evidence>
<keyword evidence="3" id="KW-0812">Transmembrane</keyword>
<gene>
    <name evidence="7" type="ORF">IAC04_07355</name>
</gene>
<dbReference type="Pfam" id="PF10035">
    <property type="entry name" value="DUF2179"/>
    <property type="match status" value="1"/>
</dbReference>
<evidence type="ECO:0000256" key="5">
    <source>
        <dbReference type="ARBA" id="ARBA00023136"/>
    </source>
</evidence>
<dbReference type="InterPro" id="IPR015867">
    <property type="entry name" value="N-reg_PII/ATP_PRibTrfase_C"/>
</dbReference>
<keyword evidence="4" id="KW-1133">Transmembrane helix</keyword>
<reference evidence="7" key="2">
    <citation type="submission" date="2021-04" db="EMBL/GenBank/DDBJ databases">
        <authorList>
            <person name="Gilroy R."/>
        </authorList>
    </citation>
    <scope>NUCLEOTIDE SEQUENCE</scope>
    <source>
        <strain evidence="7">Gambia16-554</strain>
    </source>
</reference>
<dbReference type="AlphaFoldDB" id="A0A9D2GQE5"/>
<keyword evidence="2" id="KW-1003">Cell membrane</keyword>
<feature type="non-terminal residue" evidence="7">
    <location>
        <position position="1"/>
    </location>
</feature>
<dbReference type="EMBL" id="DXAW01000121">
    <property type="protein sequence ID" value="HIZ86291.1"/>
    <property type="molecule type" value="Genomic_DNA"/>
</dbReference>
<evidence type="ECO:0000256" key="2">
    <source>
        <dbReference type="ARBA" id="ARBA00022475"/>
    </source>
</evidence>
<dbReference type="InterPro" id="IPR019264">
    <property type="entry name" value="DUF2179"/>
</dbReference>
<evidence type="ECO:0000313" key="8">
    <source>
        <dbReference type="Proteomes" id="UP000824115"/>
    </source>
</evidence>
<reference evidence="7" key="1">
    <citation type="journal article" date="2021" name="PeerJ">
        <title>Extensive microbial diversity within the chicken gut microbiome revealed by metagenomics and culture.</title>
        <authorList>
            <person name="Gilroy R."/>
            <person name="Ravi A."/>
            <person name="Getino M."/>
            <person name="Pursley I."/>
            <person name="Horton D.L."/>
            <person name="Alikhan N.F."/>
            <person name="Baker D."/>
            <person name="Gharbi K."/>
            <person name="Hall N."/>
            <person name="Watson M."/>
            <person name="Adriaenssens E.M."/>
            <person name="Foster-Nyarko E."/>
            <person name="Jarju S."/>
            <person name="Secka A."/>
            <person name="Antonio M."/>
            <person name="Oren A."/>
            <person name="Chaudhuri R.R."/>
            <person name="La Ragione R."/>
            <person name="Hildebrand F."/>
            <person name="Pallen M.J."/>
        </authorList>
    </citation>
    <scope>NUCLEOTIDE SEQUENCE</scope>
    <source>
        <strain evidence="7">Gambia16-554</strain>
    </source>
</reference>
<dbReference type="GO" id="GO:0005886">
    <property type="term" value="C:plasma membrane"/>
    <property type="evidence" value="ECO:0007669"/>
    <property type="project" value="UniProtKB-SubCell"/>
</dbReference>
<protein>
    <submittedName>
        <fullName evidence="7">YitT family protein</fullName>
    </submittedName>
</protein>
<dbReference type="Gene3D" id="3.30.70.120">
    <property type="match status" value="1"/>
</dbReference>
<evidence type="ECO:0000259" key="6">
    <source>
        <dbReference type="Pfam" id="PF10035"/>
    </source>
</evidence>
<evidence type="ECO:0000256" key="3">
    <source>
        <dbReference type="ARBA" id="ARBA00022692"/>
    </source>
</evidence>
<comment type="caution">
    <text evidence="7">The sequence shown here is derived from an EMBL/GenBank/DDBJ whole genome shotgun (WGS) entry which is preliminary data.</text>
</comment>
<accession>A0A9D2GQE5</accession>
<organism evidence="7 8">
    <name type="scientific">Candidatus Coprenecus stercoravium</name>
    <dbReference type="NCBI Taxonomy" id="2840735"/>
    <lineage>
        <taxon>Bacteria</taxon>
        <taxon>Pseudomonadati</taxon>
        <taxon>Bacteroidota</taxon>
        <taxon>Bacteroidia</taxon>
        <taxon>Bacteroidales</taxon>
        <taxon>Rikenellaceae</taxon>
        <taxon>Rikenellaceae incertae sedis</taxon>
        <taxon>Candidatus Coprenecus</taxon>
    </lineage>
</organism>
<dbReference type="Proteomes" id="UP000824115">
    <property type="component" value="Unassembled WGS sequence"/>
</dbReference>
<evidence type="ECO:0000256" key="1">
    <source>
        <dbReference type="ARBA" id="ARBA00004651"/>
    </source>
</evidence>
<comment type="subcellular location">
    <subcellularLocation>
        <location evidence="1">Cell membrane</location>
        <topology evidence="1">Multi-pass membrane protein</topology>
    </subcellularLocation>
</comment>
<proteinExistence type="predicted"/>
<evidence type="ECO:0000256" key="4">
    <source>
        <dbReference type="ARBA" id="ARBA00022989"/>
    </source>
</evidence>